<sequence length="97" mass="11137">MKTIALRTIPILGWIFLAYGALTQLRGHRLRHPLIRAAWWIDAFLSLIVHPAQIPAALRRADGHRSRTATAALTLIFGMTWWTTQPEHSDDDEKRTR</sequence>
<reference evidence="1 2" key="1">
    <citation type="submission" date="2024-09" db="EMBL/GenBank/DDBJ databases">
        <authorList>
            <person name="Sun Q."/>
            <person name="Mori K."/>
        </authorList>
    </citation>
    <scope>NUCLEOTIDE SEQUENCE [LARGE SCALE GENOMIC DNA]</scope>
    <source>
        <strain evidence="1 2">JCM 11411</strain>
    </source>
</reference>
<name>A0ABV5XUJ4_9NOCA</name>
<dbReference type="RefSeq" id="WP_378377408.1">
    <property type="nucleotide sequence ID" value="NZ_JBHMAS010000107.1"/>
</dbReference>
<dbReference type="Proteomes" id="UP001589587">
    <property type="component" value="Unassembled WGS sequence"/>
</dbReference>
<evidence type="ECO:0008006" key="3">
    <source>
        <dbReference type="Google" id="ProtNLM"/>
    </source>
</evidence>
<organism evidence="1 2">
    <name type="scientific">Rhodococcus baikonurensis</name>
    <dbReference type="NCBI Taxonomy" id="172041"/>
    <lineage>
        <taxon>Bacteria</taxon>
        <taxon>Bacillati</taxon>
        <taxon>Actinomycetota</taxon>
        <taxon>Actinomycetes</taxon>
        <taxon>Mycobacteriales</taxon>
        <taxon>Nocardiaceae</taxon>
        <taxon>Rhodococcus</taxon>
        <taxon>Rhodococcus erythropolis group</taxon>
    </lineage>
</organism>
<accession>A0ABV5XUJ4</accession>
<evidence type="ECO:0000313" key="2">
    <source>
        <dbReference type="Proteomes" id="UP001589587"/>
    </source>
</evidence>
<protein>
    <recommendedName>
        <fullName evidence="3">DUF2637 domain-containing protein</fullName>
    </recommendedName>
</protein>
<comment type="caution">
    <text evidence="1">The sequence shown here is derived from an EMBL/GenBank/DDBJ whole genome shotgun (WGS) entry which is preliminary data.</text>
</comment>
<proteinExistence type="predicted"/>
<gene>
    <name evidence="1" type="ORF">ACFFQ6_36895</name>
</gene>
<keyword evidence="2" id="KW-1185">Reference proteome</keyword>
<dbReference type="EMBL" id="JBHMAS010000107">
    <property type="protein sequence ID" value="MFB9785282.1"/>
    <property type="molecule type" value="Genomic_DNA"/>
</dbReference>
<evidence type="ECO:0000313" key="1">
    <source>
        <dbReference type="EMBL" id="MFB9785282.1"/>
    </source>
</evidence>